<feature type="compositionally biased region" description="Basic residues" evidence="1">
    <location>
        <begin position="179"/>
        <end position="189"/>
    </location>
</feature>
<feature type="region of interest" description="Disordered" evidence="1">
    <location>
        <begin position="412"/>
        <end position="479"/>
    </location>
</feature>
<feature type="compositionally biased region" description="Polar residues" evidence="1">
    <location>
        <begin position="132"/>
        <end position="146"/>
    </location>
</feature>
<feature type="chain" id="PRO_5029702840" evidence="3">
    <location>
        <begin position="17"/>
        <end position="479"/>
    </location>
</feature>
<dbReference type="WBParaSite" id="HCON_00130500-00001">
    <property type="protein sequence ID" value="HCON_00130500-00001"/>
    <property type="gene ID" value="HCON_00130500"/>
</dbReference>
<keyword evidence="2" id="KW-0812">Transmembrane</keyword>
<accession>A0A7I4YQ63</accession>
<keyword evidence="3" id="KW-0732">Signal</keyword>
<organism evidence="4 5">
    <name type="scientific">Haemonchus contortus</name>
    <name type="common">Barber pole worm</name>
    <dbReference type="NCBI Taxonomy" id="6289"/>
    <lineage>
        <taxon>Eukaryota</taxon>
        <taxon>Metazoa</taxon>
        <taxon>Ecdysozoa</taxon>
        <taxon>Nematoda</taxon>
        <taxon>Chromadorea</taxon>
        <taxon>Rhabditida</taxon>
        <taxon>Rhabditina</taxon>
        <taxon>Rhabditomorpha</taxon>
        <taxon>Strongyloidea</taxon>
        <taxon>Trichostrongylidae</taxon>
        <taxon>Haemonchus</taxon>
    </lineage>
</organism>
<feature type="region of interest" description="Disordered" evidence="1">
    <location>
        <begin position="323"/>
        <end position="342"/>
    </location>
</feature>
<dbReference type="AlphaFoldDB" id="A0A7I4YQ63"/>
<evidence type="ECO:0000313" key="5">
    <source>
        <dbReference type="WBParaSite" id="HCON_00130500-00001"/>
    </source>
</evidence>
<keyword evidence="4" id="KW-1185">Reference proteome</keyword>
<name>A0A7I4YQ63_HAECO</name>
<reference evidence="5" key="1">
    <citation type="submission" date="2020-12" db="UniProtKB">
        <authorList>
            <consortium name="WormBaseParasite"/>
        </authorList>
    </citation>
    <scope>IDENTIFICATION</scope>
    <source>
        <strain evidence="5">MHco3</strain>
    </source>
</reference>
<proteinExistence type="predicted"/>
<dbReference type="Proteomes" id="UP000025227">
    <property type="component" value="Unplaced"/>
</dbReference>
<dbReference type="OrthoDB" id="5876428at2759"/>
<dbReference type="OMA" id="APGAMQN"/>
<evidence type="ECO:0000256" key="2">
    <source>
        <dbReference type="SAM" id="Phobius"/>
    </source>
</evidence>
<feature type="region of interest" description="Disordered" evidence="1">
    <location>
        <begin position="36"/>
        <end position="257"/>
    </location>
</feature>
<feature type="compositionally biased region" description="Polar residues" evidence="1">
    <location>
        <begin position="157"/>
        <end position="172"/>
    </location>
</feature>
<protein>
    <submittedName>
        <fullName evidence="5">Proteoglycan 4-like</fullName>
    </submittedName>
</protein>
<feature type="signal peptide" evidence="3">
    <location>
        <begin position="1"/>
        <end position="16"/>
    </location>
</feature>
<keyword evidence="2" id="KW-1133">Transmembrane helix</keyword>
<evidence type="ECO:0000256" key="3">
    <source>
        <dbReference type="SAM" id="SignalP"/>
    </source>
</evidence>
<sequence>MRLYALLLIIPGSLLGQQPPWQWQWRPEEYAGPTPPSWFPSAIPVPQMPVGSASKPGADSSNVTEPSPTGVQGTNDSATMDRSSANPSTESGKATVPSIKQPKTPKPSAPTKPSTDPKKTVKPVKTQLPKTSAVSATTGRASTPRPTDSIRIITPLRTLSSPKPATPVRTSIRTTQKTKPTKPTKRPTKKPPIVSASSKKAKTSTTRSKLTTKLGGPATSVHPPTDEGVITITDYETEPHGTSEDFGDTTTYPSTEHEEKYNTEYVGGDSRKIAMRKHQKKTKTREPLMIIVSIGGLVVAIALVLILVLIAIIVVTKRRRAKQKPKSTPVAAKQPRKMESEDLNRVKFQTAGPLVMNRKLQGPVKHALDNEISTVLKGVEFDARQNELVEIGSNVEVVEGDGDTTNADTIASKESAVKPPPKNLPHTPIQPKAIGQPVPPGPNQLNPTPVQKPPTKLTPIQKTPRKPTPVQKPPTNLNK</sequence>
<feature type="compositionally biased region" description="Low complexity" evidence="1">
    <location>
        <begin position="191"/>
        <end position="214"/>
    </location>
</feature>
<feature type="compositionally biased region" description="Polar residues" evidence="1">
    <location>
        <begin position="59"/>
        <end position="92"/>
    </location>
</feature>
<evidence type="ECO:0000256" key="1">
    <source>
        <dbReference type="SAM" id="MobiDB-lite"/>
    </source>
</evidence>
<evidence type="ECO:0000313" key="4">
    <source>
        <dbReference type="Proteomes" id="UP000025227"/>
    </source>
</evidence>
<keyword evidence="2" id="KW-0472">Membrane</keyword>
<feature type="transmembrane region" description="Helical" evidence="2">
    <location>
        <begin position="288"/>
        <end position="316"/>
    </location>
</feature>